<gene>
    <name evidence="1" type="ORF">JOD45_003036</name>
</gene>
<evidence type="ECO:0000313" key="2">
    <source>
        <dbReference type="Proteomes" id="UP000808914"/>
    </source>
</evidence>
<sequence length="105" mass="12296">MKNFMYGALICIFLAGCGGPGISELNQNIRESGKAINAGTWSQAEEETRRFLDNWMYVRSNYHKEDREKLENLTENLEISLAVSNKQKARRDWEKLKHQWDLMND</sequence>
<keyword evidence="2" id="KW-1185">Reference proteome</keyword>
<name>A0ABS2Q3D0_9BACL</name>
<dbReference type="RefSeq" id="WP_205004680.1">
    <property type="nucleotide sequence ID" value="NZ_JAFBER010000030.1"/>
</dbReference>
<accession>A0ABS2Q3D0</accession>
<dbReference type="EMBL" id="JAFBER010000030">
    <property type="protein sequence ID" value="MBM7646802.1"/>
    <property type="molecule type" value="Genomic_DNA"/>
</dbReference>
<evidence type="ECO:0000313" key="1">
    <source>
        <dbReference type="EMBL" id="MBM7646802.1"/>
    </source>
</evidence>
<proteinExistence type="predicted"/>
<dbReference type="Proteomes" id="UP000808914">
    <property type="component" value="Unassembled WGS sequence"/>
</dbReference>
<reference evidence="1 2" key="1">
    <citation type="submission" date="2021-01" db="EMBL/GenBank/DDBJ databases">
        <title>Genomic Encyclopedia of Type Strains, Phase IV (KMG-IV): sequencing the most valuable type-strain genomes for metagenomic binning, comparative biology and taxonomic classification.</title>
        <authorList>
            <person name="Goeker M."/>
        </authorList>
    </citation>
    <scope>NUCLEOTIDE SEQUENCE [LARGE SCALE GENOMIC DNA]</scope>
    <source>
        <strain evidence="1 2">DSM 28236</strain>
    </source>
</reference>
<organism evidence="1 2">
    <name type="scientific">Scopulibacillus daqui</name>
    <dbReference type="NCBI Taxonomy" id="1469162"/>
    <lineage>
        <taxon>Bacteria</taxon>
        <taxon>Bacillati</taxon>
        <taxon>Bacillota</taxon>
        <taxon>Bacilli</taxon>
        <taxon>Bacillales</taxon>
        <taxon>Sporolactobacillaceae</taxon>
        <taxon>Scopulibacillus</taxon>
    </lineage>
</organism>
<protein>
    <submittedName>
        <fullName evidence="1">Pyruvate/2-oxoacid:ferredoxin oxidoreductase beta subunit</fullName>
    </submittedName>
</protein>
<keyword evidence="1" id="KW-0670">Pyruvate</keyword>
<comment type="caution">
    <text evidence="1">The sequence shown here is derived from an EMBL/GenBank/DDBJ whole genome shotgun (WGS) entry which is preliminary data.</text>
</comment>
<dbReference type="PROSITE" id="PS51257">
    <property type="entry name" value="PROKAR_LIPOPROTEIN"/>
    <property type="match status" value="1"/>
</dbReference>